<dbReference type="Gene3D" id="3.40.50.12780">
    <property type="entry name" value="N-terminal domain of ligase-like"/>
    <property type="match status" value="1"/>
</dbReference>
<evidence type="ECO:0000256" key="2">
    <source>
        <dbReference type="ARBA" id="ARBA00022598"/>
    </source>
</evidence>
<evidence type="ECO:0000256" key="5">
    <source>
        <dbReference type="SAM" id="Phobius"/>
    </source>
</evidence>
<dbReference type="EMBL" id="AAXW01000049">
    <property type="protein sequence ID" value="EAZ89250.1"/>
    <property type="molecule type" value="Genomic_DNA"/>
</dbReference>
<dbReference type="GO" id="GO:0070566">
    <property type="term" value="F:adenylyltransferase activity"/>
    <property type="evidence" value="ECO:0007669"/>
    <property type="project" value="TreeGrafter"/>
</dbReference>
<dbReference type="GO" id="GO:0016874">
    <property type="term" value="F:ligase activity"/>
    <property type="evidence" value="ECO:0007669"/>
    <property type="project" value="UniProtKB-KW"/>
</dbReference>
<reference evidence="8 9" key="1">
    <citation type="submission" date="2007-03" db="EMBL/GenBank/DDBJ databases">
        <authorList>
            <person name="Stal L."/>
            <person name="Ferriera S."/>
            <person name="Johnson J."/>
            <person name="Kravitz S."/>
            <person name="Beeson K."/>
            <person name="Sutton G."/>
            <person name="Rogers Y.-H."/>
            <person name="Friedman R."/>
            <person name="Frazier M."/>
            <person name="Venter J.C."/>
        </authorList>
    </citation>
    <scope>NUCLEOTIDE SEQUENCE [LARGE SCALE GENOMIC DNA]</scope>
    <source>
        <strain evidence="8 9">CCY0110</strain>
    </source>
</reference>
<dbReference type="PANTHER" id="PTHR22754">
    <property type="entry name" value="DISCO-INTERACTING PROTEIN 2 DIP2 -RELATED"/>
    <property type="match status" value="1"/>
</dbReference>
<evidence type="ECO:0000259" key="6">
    <source>
        <dbReference type="Pfam" id="PF00501"/>
    </source>
</evidence>
<evidence type="ECO:0000259" key="7">
    <source>
        <dbReference type="Pfam" id="PF23024"/>
    </source>
</evidence>
<evidence type="ECO:0000313" key="8">
    <source>
        <dbReference type="EMBL" id="EAZ89250.1"/>
    </source>
</evidence>
<keyword evidence="3" id="KW-0276">Fatty acid metabolism</keyword>
<evidence type="ECO:0000256" key="1">
    <source>
        <dbReference type="ARBA" id="ARBA00006432"/>
    </source>
</evidence>
<comment type="similarity">
    <text evidence="1">Belongs to the ATP-dependent AMP-binding enzyme family.</text>
</comment>
<dbReference type="CDD" id="cd05931">
    <property type="entry name" value="FAAL"/>
    <property type="match status" value="1"/>
</dbReference>
<sequence length="594" mass="66542">MYQLKHLPYFAAEENFVSLLKERARYQPSKTAYTFLSSGKTEESSLTYQQLDRRARELGSILYSLGLQGERALLMYTPGLDFVIAFFACLYAGVIAVPVYPPKRNQSFHRLQAIIKDCDAKEILTTSTILSNLQQGLVDHPELHSFKFLATDDHLKQFNQSYNLPEIGITEKNLAFLQYTSGSTGNPKGVMVTHENLLVNCEGMDRVWQHTSDSVMVTWLPTFHDMGLIYGVLEPLYKGIPCYMMAPAYFIQSPFRWLQAISHYKGTHSAAPNFAYDLCTRKITPEQKATLDLSSWKMTLNGAEPVRADVLEHFAKAFESCGFNPTAMSPGYGLAEATLVVSAVHKEDTPQVYRFQAEALQKNKVVRADQNDDNAVTLVGCGKTEIDTKVLIVNPNTLTPCAADEVGEIWVSGKTVTQGYWQREAETAKTFQAKLANGEGTFLRTGDLGFLKDGELFVTGRLKDVLIIRGRNHYPQDIELTVEQSHPALRPGYGAAFTVETEEKERLIIVQEVERTHLRKINIKEVKEAICKAVARDHGLQVYDIVLIRTATIPKTSSGKIQRSRCKEQFLSNNSDCLPVVKSRKACLAQVSSN</sequence>
<dbReference type="Pfam" id="PF00501">
    <property type="entry name" value="AMP-binding"/>
    <property type="match status" value="1"/>
</dbReference>
<dbReference type="GO" id="GO:0071766">
    <property type="term" value="P:Actinobacterium-type cell wall biogenesis"/>
    <property type="evidence" value="ECO:0007669"/>
    <property type="project" value="UniProtKB-ARBA"/>
</dbReference>
<dbReference type="PANTHER" id="PTHR22754:SF32">
    <property type="entry name" value="DISCO-INTERACTING PROTEIN 2"/>
    <property type="match status" value="1"/>
</dbReference>
<dbReference type="InterPro" id="IPR025110">
    <property type="entry name" value="AMP-bd_C"/>
</dbReference>
<comment type="caution">
    <text evidence="8">The sequence shown here is derived from an EMBL/GenBank/DDBJ whole genome shotgun (WGS) entry which is preliminary data.</text>
</comment>
<dbReference type="GO" id="GO:0006633">
    <property type="term" value="P:fatty acid biosynthetic process"/>
    <property type="evidence" value="ECO:0007669"/>
    <property type="project" value="TreeGrafter"/>
</dbReference>
<dbReference type="AlphaFoldDB" id="A3IW76"/>
<proteinExistence type="inferred from homology"/>
<dbReference type="FunFam" id="3.40.50.12780:FF:000013">
    <property type="entry name" value="Long-chain-fatty-acid--AMP ligase FadD32"/>
    <property type="match status" value="1"/>
</dbReference>
<feature type="domain" description="AMP-dependent synthetase/ligase" evidence="6">
    <location>
        <begin position="21"/>
        <end position="421"/>
    </location>
</feature>
<dbReference type="SUPFAM" id="SSF56801">
    <property type="entry name" value="Acetyl-CoA synthetase-like"/>
    <property type="match status" value="1"/>
</dbReference>
<dbReference type="InterPro" id="IPR020845">
    <property type="entry name" value="AMP-binding_CS"/>
</dbReference>
<keyword evidence="4" id="KW-0443">Lipid metabolism</keyword>
<dbReference type="Proteomes" id="UP000003781">
    <property type="component" value="Unassembled WGS sequence"/>
</dbReference>
<dbReference type="Gene3D" id="3.30.300.30">
    <property type="match status" value="1"/>
</dbReference>
<dbReference type="InterPro" id="IPR000873">
    <property type="entry name" value="AMP-dep_synth/lig_dom"/>
</dbReference>
<keyword evidence="9" id="KW-1185">Reference proteome</keyword>
<keyword evidence="2" id="KW-0436">Ligase</keyword>
<dbReference type="InterPro" id="IPR042099">
    <property type="entry name" value="ANL_N_sf"/>
</dbReference>
<evidence type="ECO:0000313" key="9">
    <source>
        <dbReference type="Proteomes" id="UP000003781"/>
    </source>
</evidence>
<dbReference type="Pfam" id="PF23024">
    <property type="entry name" value="AMP-dom_DIP2-like"/>
    <property type="match status" value="1"/>
</dbReference>
<keyword evidence="5" id="KW-0812">Transmembrane</keyword>
<keyword evidence="5" id="KW-1133">Transmembrane helix</keyword>
<feature type="domain" description="AMP-binding enzyme C-terminal" evidence="7">
    <location>
        <begin position="464"/>
        <end position="574"/>
    </location>
</feature>
<dbReference type="eggNOG" id="COG0318">
    <property type="taxonomic scope" value="Bacteria"/>
</dbReference>
<dbReference type="GO" id="GO:0005886">
    <property type="term" value="C:plasma membrane"/>
    <property type="evidence" value="ECO:0007669"/>
    <property type="project" value="TreeGrafter"/>
</dbReference>
<dbReference type="InterPro" id="IPR045851">
    <property type="entry name" value="AMP-bd_C_sf"/>
</dbReference>
<gene>
    <name evidence="8" type="ORF">CY0110_07856</name>
</gene>
<dbReference type="RefSeq" id="WP_008277633.1">
    <property type="nucleotide sequence ID" value="NZ_AAXW01000049.1"/>
</dbReference>
<accession>A3IW76</accession>
<dbReference type="OrthoDB" id="428071at2"/>
<dbReference type="InterPro" id="IPR040097">
    <property type="entry name" value="FAAL/FAAC"/>
</dbReference>
<feature type="transmembrane region" description="Helical" evidence="5">
    <location>
        <begin position="82"/>
        <end position="100"/>
    </location>
</feature>
<protein>
    <submittedName>
        <fullName evidence="8">Beta-ketoacyl synthase</fullName>
    </submittedName>
</protein>
<organism evidence="8 9">
    <name type="scientific">Crocosphaera chwakensis CCY0110</name>
    <dbReference type="NCBI Taxonomy" id="391612"/>
    <lineage>
        <taxon>Bacteria</taxon>
        <taxon>Bacillati</taxon>
        <taxon>Cyanobacteriota</taxon>
        <taxon>Cyanophyceae</taxon>
        <taxon>Oscillatoriophycideae</taxon>
        <taxon>Chroococcales</taxon>
        <taxon>Aphanothecaceae</taxon>
        <taxon>Crocosphaera</taxon>
        <taxon>Crocosphaera chwakensis</taxon>
    </lineage>
</organism>
<name>A3IW76_9CHRO</name>
<evidence type="ECO:0000256" key="4">
    <source>
        <dbReference type="ARBA" id="ARBA00023098"/>
    </source>
</evidence>
<dbReference type="PROSITE" id="PS00455">
    <property type="entry name" value="AMP_BINDING"/>
    <property type="match status" value="1"/>
</dbReference>
<evidence type="ECO:0000256" key="3">
    <source>
        <dbReference type="ARBA" id="ARBA00022832"/>
    </source>
</evidence>
<keyword evidence="5" id="KW-0472">Membrane</keyword>